<evidence type="ECO:0000313" key="1">
    <source>
        <dbReference type="EMBL" id="KIM37291.1"/>
    </source>
</evidence>
<dbReference type="EMBL" id="KN831798">
    <property type="protein sequence ID" value="KIM37291.1"/>
    <property type="molecule type" value="Genomic_DNA"/>
</dbReference>
<evidence type="ECO:0008006" key="3">
    <source>
        <dbReference type="Google" id="ProtNLM"/>
    </source>
</evidence>
<dbReference type="AlphaFoldDB" id="A0A0C3C0U1"/>
<gene>
    <name evidence="1" type="ORF">M413DRAFT_31008</name>
</gene>
<evidence type="ECO:0000313" key="2">
    <source>
        <dbReference type="Proteomes" id="UP000053424"/>
    </source>
</evidence>
<proteinExistence type="predicted"/>
<accession>A0A0C3C0U1</accession>
<reference evidence="2" key="2">
    <citation type="submission" date="2015-01" db="EMBL/GenBank/DDBJ databases">
        <title>Evolutionary Origins and Diversification of the Mycorrhizal Mutualists.</title>
        <authorList>
            <consortium name="DOE Joint Genome Institute"/>
            <consortium name="Mycorrhizal Genomics Consortium"/>
            <person name="Kohler A."/>
            <person name="Kuo A."/>
            <person name="Nagy L.G."/>
            <person name="Floudas D."/>
            <person name="Copeland A."/>
            <person name="Barry K.W."/>
            <person name="Cichocki N."/>
            <person name="Veneault-Fourrey C."/>
            <person name="LaButti K."/>
            <person name="Lindquist E.A."/>
            <person name="Lipzen A."/>
            <person name="Lundell T."/>
            <person name="Morin E."/>
            <person name="Murat C."/>
            <person name="Riley R."/>
            <person name="Ohm R."/>
            <person name="Sun H."/>
            <person name="Tunlid A."/>
            <person name="Henrissat B."/>
            <person name="Grigoriev I.V."/>
            <person name="Hibbett D.S."/>
            <person name="Martin F."/>
        </authorList>
    </citation>
    <scope>NUCLEOTIDE SEQUENCE [LARGE SCALE GENOMIC DNA]</scope>
    <source>
        <strain evidence="2">h7</strain>
    </source>
</reference>
<keyword evidence="2" id="KW-1185">Reference proteome</keyword>
<sequence>MLDKMLIRMRIREAKVQAGDGAETTHPNHYSGMRVYQRLDSTRPREPHRLEKLETKWQIPLPYDLIITIINLYFLDDKLALANLTKTCRNLAQICRPLCYQFVVITSRRNLKGLSESERFATLLSQSPHLIDYVQHLKIHASDLRMFQGSRPITPEEESLCYILTRKYSNLRRLHLFLHVVWSLLPIQLQHAFSVTFTLANLQEVVFEHVNISTSLLTHLGNISDLEVRDGEVLSRSMDVEIPSRICTPKRLLFMDHSRTGFITKNLFAETSALRLSKLEHLQIYACGIHLKLLSEPLQACATTLTNLDFRVSTWGGVPDVVDLGRLSVLTSLTLSADISMMPYGNPGVDGPRRFAWLVDTLATCCQPSRIETIKLIILTREFSFAKDLHWKNLDSLFTPYPEIRWPQLNRIIVQHFNENKESIKRYKVGTLEKIVLSMTPILSAADLIRFTISGEYLRFWRL</sequence>
<protein>
    <recommendedName>
        <fullName evidence="3">F-box domain-containing protein</fullName>
    </recommendedName>
</protein>
<reference evidence="1 2" key="1">
    <citation type="submission" date="2014-04" db="EMBL/GenBank/DDBJ databases">
        <authorList>
            <consortium name="DOE Joint Genome Institute"/>
            <person name="Kuo A."/>
            <person name="Gay G."/>
            <person name="Dore J."/>
            <person name="Kohler A."/>
            <person name="Nagy L.G."/>
            <person name="Floudas D."/>
            <person name="Copeland A."/>
            <person name="Barry K.W."/>
            <person name="Cichocki N."/>
            <person name="Veneault-Fourrey C."/>
            <person name="LaButti K."/>
            <person name="Lindquist E.A."/>
            <person name="Lipzen A."/>
            <person name="Lundell T."/>
            <person name="Morin E."/>
            <person name="Murat C."/>
            <person name="Sun H."/>
            <person name="Tunlid A."/>
            <person name="Henrissat B."/>
            <person name="Grigoriev I.V."/>
            <person name="Hibbett D.S."/>
            <person name="Martin F."/>
            <person name="Nordberg H.P."/>
            <person name="Cantor M.N."/>
            <person name="Hua S.X."/>
        </authorList>
    </citation>
    <scope>NUCLEOTIDE SEQUENCE [LARGE SCALE GENOMIC DNA]</scope>
    <source>
        <strain evidence="2">h7</strain>
    </source>
</reference>
<dbReference type="Proteomes" id="UP000053424">
    <property type="component" value="Unassembled WGS sequence"/>
</dbReference>
<name>A0A0C3C0U1_HEBCY</name>
<organism evidence="1 2">
    <name type="scientific">Hebeloma cylindrosporum</name>
    <dbReference type="NCBI Taxonomy" id="76867"/>
    <lineage>
        <taxon>Eukaryota</taxon>
        <taxon>Fungi</taxon>
        <taxon>Dikarya</taxon>
        <taxon>Basidiomycota</taxon>
        <taxon>Agaricomycotina</taxon>
        <taxon>Agaricomycetes</taxon>
        <taxon>Agaricomycetidae</taxon>
        <taxon>Agaricales</taxon>
        <taxon>Agaricineae</taxon>
        <taxon>Hymenogastraceae</taxon>
        <taxon>Hebeloma</taxon>
    </lineage>
</organism>
<dbReference type="SUPFAM" id="SSF52047">
    <property type="entry name" value="RNI-like"/>
    <property type="match status" value="1"/>
</dbReference>
<dbReference type="OrthoDB" id="2904962at2759"/>
<dbReference type="HOGENOM" id="CLU_035833_0_0_1"/>